<evidence type="ECO:0000256" key="1">
    <source>
        <dbReference type="SAM" id="SignalP"/>
    </source>
</evidence>
<proteinExistence type="predicted"/>
<feature type="chain" id="PRO_5013065170" description="Lcl C-terminal domain-containing protein" evidence="1">
    <location>
        <begin position="22"/>
        <end position="784"/>
    </location>
</feature>
<dbReference type="PANTHER" id="PTHR35812:SF1">
    <property type="entry name" value="LIPOPROTEIN"/>
    <property type="match status" value="1"/>
</dbReference>
<evidence type="ECO:0000259" key="2">
    <source>
        <dbReference type="Pfam" id="PF07603"/>
    </source>
</evidence>
<evidence type="ECO:0000313" key="4">
    <source>
        <dbReference type="Proteomes" id="UP000183994"/>
    </source>
</evidence>
<dbReference type="Proteomes" id="UP000183994">
    <property type="component" value="Unassembled WGS sequence"/>
</dbReference>
<name>A0A1M6WGJ7_9BACT</name>
<dbReference type="AlphaFoldDB" id="A0A1M6WGJ7"/>
<dbReference type="OrthoDB" id="9793251at2"/>
<dbReference type="STRING" id="1121393.SAMN02745216_04325"/>
<dbReference type="CDD" id="cd14256">
    <property type="entry name" value="Dockerin_I"/>
    <property type="match status" value="1"/>
</dbReference>
<protein>
    <recommendedName>
        <fullName evidence="2">Lcl C-terminal domain-containing protein</fullName>
    </recommendedName>
</protein>
<evidence type="ECO:0000313" key="3">
    <source>
        <dbReference type="EMBL" id="SHK92913.1"/>
    </source>
</evidence>
<dbReference type="Gene3D" id="1.10.1330.10">
    <property type="entry name" value="Dockerin domain"/>
    <property type="match status" value="1"/>
</dbReference>
<organism evidence="3 4">
    <name type="scientific">Desulfatibacillum alkenivorans DSM 16219</name>
    <dbReference type="NCBI Taxonomy" id="1121393"/>
    <lineage>
        <taxon>Bacteria</taxon>
        <taxon>Pseudomonadati</taxon>
        <taxon>Thermodesulfobacteriota</taxon>
        <taxon>Desulfobacteria</taxon>
        <taxon>Desulfobacterales</taxon>
        <taxon>Desulfatibacillaceae</taxon>
        <taxon>Desulfatibacillum</taxon>
    </lineage>
</organism>
<gene>
    <name evidence="3" type="ORF">SAMN02745216_04325</name>
</gene>
<dbReference type="PANTHER" id="PTHR35812">
    <property type="entry name" value="LIPOPROTEIN"/>
    <property type="match status" value="1"/>
</dbReference>
<accession>A0A1M6WGJ7</accession>
<keyword evidence="4" id="KW-1185">Reference proteome</keyword>
<dbReference type="RefSeq" id="WP_073478334.1">
    <property type="nucleotide sequence ID" value="NZ_FQZU01000038.1"/>
</dbReference>
<keyword evidence="1" id="KW-0732">Signal</keyword>
<dbReference type="InterPro" id="IPR011460">
    <property type="entry name" value="Lcl_C"/>
</dbReference>
<dbReference type="InterPro" id="IPR002105">
    <property type="entry name" value="Dockerin_1_rpt"/>
</dbReference>
<dbReference type="GO" id="GO:0004553">
    <property type="term" value="F:hydrolase activity, hydrolyzing O-glycosyl compounds"/>
    <property type="evidence" value="ECO:0007669"/>
    <property type="project" value="InterPro"/>
</dbReference>
<dbReference type="GO" id="GO:0000272">
    <property type="term" value="P:polysaccharide catabolic process"/>
    <property type="evidence" value="ECO:0007669"/>
    <property type="project" value="InterPro"/>
</dbReference>
<dbReference type="SUPFAM" id="SSF63446">
    <property type="entry name" value="Type I dockerin domain"/>
    <property type="match status" value="1"/>
</dbReference>
<feature type="domain" description="Lcl C-terminal" evidence="2">
    <location>
        <begin position="300"/>
        <end position="430"/>
    </location>
</feature>
<reference evidence="4" key="1">
    <citation type="submission" date="2016-11" db="EMBL/GenBank/DDBJ databases">
        <authorList>
            <person name="Varghese N."/>
            <person name="Submissions S."/>
        </authorList>
    </citation>
    <scope>NUCLEOTIDE SEQUENCE [LARGE SCALE GENOMIC DNA]</scope>
    <source>
        <strain evidence="4">DSM 16219</strain>
    </source>
</reference>
<feature type="domain" description="Lcl C-terminal" evidence="2">
    <location>
        <begin position="72"/>
        <end position="224"/>
    </location>
</feature>
<feature type="signal peptide" evidence="1">
    <location>
        <begin position="1"/>
        <end position="21"/>
    </location>
</feature>
<dbReference type="InterPro" id="IPR036439">
    <property type="entry name" value="Dockerin_dom_sf"/>
</dbReference>
<dbReference type="Pfam" id="PF07603">
    <property type="entry name" value="Lcl_C"/>
    <property type="match status" value="2"/>
</dbReference>
<dbReference type="Pfam" id="PF00404">
    <property type="entry name" value="Dockerin_1"/>
    <property type="match status" value="1"/>
</dbReference>
<sequence>MKARLTLALLFCLLTAFPAFCFASALGLPQTGQENCYNEDGGLVNCNGSGQDGDFKAGVAWPNPRFTDNGDGTITDNLTGLMWLKNANPGQTVEDPNDPGNPVGSCFAPSSPTICYGYMTWQEALDFIAGINAGTYDLNSCANAELNCIAYSATYTDWRLPNINELNSLYNAGAADPAAWLQGQGFENIPNSLGSAYWSSTTDSQNANDAWAFDFQADGSGSNTIVIYQKTNGLSLAWAVRGGPNGVADPAHPANVAKTGQTLCYDEQGNVRNCSGTGEDGEYQHGVTWPSPRFTDNQDGTITDELTGLMWLKDFDCVGGSGNMEWQEGLDAVNTFNSSPGTYSCSGYTANYNDWRLPNRTELTSLLAWSRPVLNSALPAGHPFLNVEPNWYWSSTTFETSPSNTYSVNLRYGNIPRSGKANDQWVTAVRGQSTTPVPPPVGDVDGDDLVTTEDAIALLKLLNGIDPGVTIDMELADANADGVLSLEDALYILKDVGGHGHFFTKDELEELQTVEDLLNLASSSLVNSQNGWEDLGSLNEILVDLGVQDVSGDGIVAVANSLRDVLANASECGAYERDGNTFTFTFSSAPACGSISGVLVITPTYSAETGILFEVDCQNLNTGECTIDGHSTTKVEANASQVVVTQDIEDLTVCGTALNGTITVTYNTASMSVESVVLENVLYSYTVEGVPVTVAIDNMTYTGATQTFTGTMQIQYGDDSYTLTITNLVIDQTCGIPTSGTITVNGLTFDFSQTTCENPTVQTTVHGIPFTMDLDDAIAYFNSL</sequence>
<dbReference type="EMBL" id="FQZU01000038">
    <property type="protein sequence ID" value="SHK92913.1"/>
    <property type="molecule type" value="Genomic_DNA"/>
</dbReference>